<keyword evidence="3" id="KW-1185">Reference proteome</keyword>
<dbReference type="PROSITE" id="PS51257">
    <property type="entry name" value="PROKAR_LIPOPROTEIN"/>
    <property type="match status" value="1"/>
</dbReference>
<name>A0ABU1VSU9_9GAMM</name>
<feature type="chain" id="PRO_5045960543" description="Lipoprotein" evidence="1">
    <location>
        <begin position="22"/>
        <end position="143"/>
    </location>
</feature>
<proteinExistence type="predicted"/>
<organism evidence="2 3">
    <name type="scientific">Agrilutibacter niabensis</name>
    <dbReference type="NCBI Taxonomy" id="380628"/>
    <lineage>
        <taxon>Bacteria</taxon>
        <taxon>Pseudomonadati</taxon>
        <taxon>Pseudomonadota</taxon>
        <taxon>Gammaproteobacteria</taxon>
        <taxon>Lysobacterales</taxon>
        <taxon>Lysobacteraceae</taxon>
        <taxon>Agrilutibacter</taxon>
    </lineage>
</organism>
<protein>
    <recommendedName>
        <fullName evidence="4">Lipoprotein</fullName>
    </recommendedName>
</protein>
<feature type="signal peptide" evidence="1">
    <location>
        <begin position="1"/>
        <end position="21"/>
    </location>
</feature>
<evidence type="ECO:0000313" key="2">
    <source>
        <dbReference type="EMBL" id="MDR7100298.1"/>
    </source>
</evidence>
<comment type="caution">
    <text evidence="2">The sequence shown here is derived from an EMBL/GenBank/DDBJ whole genome shotgun (WGS) entry which is preliminary data.</text>
</comment>
<sequence>MTRLLRALCKPAFVLCLFALAACTTLGPQSDKLDKSQYAWSGAIRWGDFEGAMNMIDPKVREKLEVTPLQLERYKQVQISSYRDIGTSTDFEAGTSVRDIEIGVINRHTMAERVVRYRETWRWDEEGKAWWVTSPLPDLWDGQ</sequence>
<keyword evidence="1" id="KW-0732">Signal</keyword>
<dbReference type="EMBL" id="JAVDVW010000002">
    <property type="protein sequence ID" value="MDR7100298.1"/>
    <property type="molecule type" value="Genomic_DNA"/>
</dbReference>
<evidence type="ECO:0000256" key="1">
    <source>
        <dbReference type="SAM" id="SignalP"/>
    </source>
</evidence>
<gene>
    <name evidence="2" type="ORF">J2X04_002679</name>
</gene>
<evidence type="ECO:0008006" key="4">
    <source>
        <dbReference type="Google" id="ProtNLM"/>
    </source>
</evidence>
<dbReference type="RefSeq" id="WP_310054979.1">
    <property type="nucleotide sequence ID" value="NZ_JAVDVW010000002.1"/>
</dbReference>
<accession>A0ABU1VSU9</accession>
<evidence type="ECO:0000313" key="3">
    <source>
        <dbReference type="Proteomes" id="UP001267878"/>
    </source>
</evidence>
<dbReference type="Proteomes" id="UP001267878">
    <property type="component" value="Unassembled WGS sequence"/>
</dbReference>
<reference evidence="2 3" key="1">
    <citation type="submission" date="2023-07" db="EMBL/GenBank/DDBJ databases">
        <title>Sorghum-associated microbial communities from plants grown in Nebraska, USA.</title>
        <authorList>
            <person name="Schachtman D."/>
        </authorList>
    </citation>
    <scope>NUCLEOTIDE SEQUENCE [LARGE SCALE GENOMIC DNA]</scope>
    <source>
        <strain evidence="2 3">BE187</strain>
    </source>
</reference>